<organism evidence="2 3">
    <name type="scientific">Folsomia candida</name>
    <name type="common">Springtail</name>
    <dbReference type="NCBI Taxonomy" id="158441"/>
    <lineage>
        <taxon>Eukaryota</taxon>
        <taxon>Metazoa</taxon>
        <taxon>Ecdysozoa</taxon>
        <taxon>Arthropoda</taxon>
        <taxon>Hexapoda</taxon>
        <taxon>Collembola</taxon>
        <taxon>Entomobryomorpha</taxon>
        <taxon>Isotomoidea</taxon>
        <taxon>Isotomidae</taxon>
        <taxon>Proisotominae</taxon>
        <taxon>Folsomia</taxon>
    </lineage>
</organism>
<protein>
    <submittedName>
        <fullName evidence="2">Uncharacterized protein</fullName>
    </submittedName>
</protein>
<keyword evidence="1" id="KW-0472">Membrane</keyword>
<dbReference type="AlphaFoldDB" id="A0A226DYX4"/>
<reference evidence="2 3" key="1">
    <citation type="submission" date="2015-12" db="EMBL/GenBank/DDBJ databases">
        <title>The genome of Folsomia candida.</title>
        <authorList>
            <person name="Faddeeva A."/>
            <person name="Derks M.F."/>
            <person name="Anvar Y."/>
            <person name="Smit S."/>
            <person name="Van Straalen N."/>
            <person name="Roelofs D."/>
        </authorList>
    </citation>
    <scope>NUCLEOTIDE SEQUENCE [LARGE SCALE GENOMIC DNA]</scope>
    <source>
        <strain evidence="2 3">VU population</strain>
        <tissue evidence="2">Whole body</tissue>
    </source>
</reference>
<evidence type="ECO:0000256" key="1">
    <source>
        <dbReference type="SAM" id="Phobius"/>
    </source>
</evidence>
<evidence type="ECO:0000313" key="2">
    <source>
        <dbReference type="EMBL" id="OXA50228.1"/>
    </source>
</evidence>
<evidence type="ECO:0000313" key="3">
    <source>
        <dbReference type="Proteomes" id="UP000198287"/>
    </source>
</evidence>
<feature type="transmembrane region" description="Helical" evidence="1">
    <location>
        <begin position="106"/>
        <end position="130"/>
    </location>
</feature>
<keyword evidence="1" id="KW-1133">Transmembrane helix</keyword>
<proteinExistence type="predicted"/>
<dbReference type="OrthoDB" id="8249736at2759"/>
<accession>A0A226DYX4</accession>
<gene>
    <name evidence="2" type="ORF">Fcan01_14684</name>
</gene>
<feature type="transmembrane region" description="Helical" evidence="1">
    <location>
        <begin position="25"/>
        <end position="46"/>
    </location>
</feature>
<keyword evidence="3" id="KW-1185">Reference proteome</keyword>
<feature type="transmembrane region" description="Helical" evidence="1">
    <location>
        <begin position="173"/>
        <end position="196"/>
    </location>
</feature>
<sequence length="226" mass="26495">MRKYAVSTFGRNYVVDEGFEELPQIRYVFIIVTLLLGFISLFKFLHHFRTITVTKEKTCNYFPLSSSAVRIVICYVVSHTIHNLHFADNIYRPVDYFEPKWLYDRYLFSEMEITFFLNFPISLCGLIFMQQFVTASSKRNYPQISASCKKMTFYIIGSFLTLGHYRIEPPWKYSAFVNFTIAGEGVATLLLAVWLYKYHKKTVRMSESDVEEDSLQLLNQGHSKSL</sequence>
<dbReference type="EMBL" id="LNIX01000009">
    <property type="protein sequence ID" value="OXA50228.1"/>
    <property type="molecule type" value="Genomic_DNA"/>
</dbReference>
<keyword evidence="1" id="KW-0812">Transmembrane</keyword>
<dbReference type="Proteomes" id="UP000198287">
    <property type="component" value="Unassembled WGS sequence"/>
</dbReference>
<name>A0A226DYX4_FOLCA</name>
<comment type="caution">
    <text evidence="2">The sequence shown here is derived from an EMBL/GenBank/DDBJ whole genome shotgun (WGS) entry which is preliminary data.</text>
</comment>